<proteinExistence type="inferred from homology"/>
<keyword evidence="7 8" id="KW-0472">Membrane</keyword>
<dbReference type="Gene3D" id="1.10.3720.10">
    <property type="entry name" value="MetI-like"/>
    <property type="match status" value="1"/>
</dbReference>
<dbReference type="AlphaFoldDB" id="A0A9D1YSL6"/>
<comment type="similarity">
    <text evidence="8">Belongs to the binding-protein-dependent transport system permease family.</text>
</comment>
<dbReference type="EMBL" id="DXDC01000045">
    <property type="protein sequence ID" value="HIY64972.1"/>
    <property type="molecule type" value="Genomic_DNA"/>
</dbReference>
<dbReference type="PANTHER" id="PTHR30614:SF0">
    <property type="entry name" value="L-CYSTINE TRANSPORT SYSTEM PERMEASE PROTEIN TCYL"/>
    <property type="match status" value="1"/>
</dbReference>
<dbReference type="InterPro" id="IPR010065">
    <property type="entry name" value="AA_ABC_transptr_permease_3TM"/>
</dbReference>
<dbReference type="FunFam" id="1.10.3720.10:FF:000006">
    <property type="entry name" value="Glutamate/aspartate ABC transporter, permease protein GltK"/>
    <property type="match status" value="1"/>
</dbReference>
<keyword evidence="2 8" id="KW-0813">Transport</keyword>
<dbReference type="GO" id="GO:0022857">
    <property type="term" value="F:transmembrane transporter activity"/>
    <property type="evidence" value="ECO:0007669"/>
    <property type="project" value="InterPro"/>
</dbReference>
<feature type="transmembrane region" description="Helical" evidence="8">
    <location>
        <begin position="67"/>
        <end position="94"/>
    </location>
</feature>
<dbReference type="SUPFAM" id="SSF161098">
    <property type="entry name" value="MetI-like"/>
    <property type="match status" value="1"/>
</dbReference>
<evidence type="ECO:0000256" key="5">
    <source>
        <dbReference type="ARBA" id="ARBA00022970"/>
    </source>
</evidence>
<evidence type="ECO:0000313" key="11">
    <source>
        <dbReference type="Proteomes" id="UP000824005"/>
    </source>
</evidence>
<feature type="transmembrane region" description="Helical" evidence="8">
    <location>
        <begin position="115"/>
        <end position="142"/>
    </location>
</feature>
<evidence type="ECO:0000256" key="2">
    <source>
        <dbReference type="ARBA" id="ARBA00022448"/>
    </source>
</evidence>
<evidence type="ECO:0000259" key="9">
    <source>
        <dbReference type="PROSITE" id="PS50928"/>
    </source>
</evidence>
<accession>A0A9D1YSL6</accession>
<dbReference type="InterPro" id="IPR035906">
    <property type="entry name" value="MetI-like_sf"/>
</dbReference>
<dbReference type="Pfam" id="PF00528">
    <property type="entry name" value="BPD_transp_1"/>
    <property type="match status" value="1"/>
</dbReference>
<dbReference type="PANTHER" id="PTHR30614">
    <property type="entry name" value="MEMBRANE COMPONENT OF AMINO ACID ABC TRANSPORTER"/>
    <property type="match status" value="1"/>
</dbReference>
<keyword evidence="6 8" id="KW-1133">Transmembrane helix</keyword>
<dbReference type="Proteomes" id="UP000824005">
    <property type="component" value="Unassembled WGS sequence"/>
</dbReference>
<reference evidence="10" key="2">
    <citation type="submission" date="2021-04" db="EMBL/GenBank/DDBJ databases">
        <authorList>
            <person name="Gilroy R."/>
        </authorList>
    </citation>
    <scope>NUCLEOTIDE SEQUENCE</scope>
    <source>
        <strain evidence="10">ChiGjej1B1-98</strain>
    </source>
</reference>
<evidence type="ECO:0000256" key="4">
    <source>
        <dbReference type="ARBA" id="ARBA00022692"/>
    </source>
</evidence>
<sequence>MSQSVVNTAADLAGLQHLPQVRPQRRGQWIGASAVAVVGLLLFYTIAVNENMRWDIVGQNLFTQGVLVGVVWTLVIAILSMIIAIVLGVVIALMRMSGNQLMQGAAKAYLWFFRGTPLLVQLIFWFNLALLFPELGLAMLFGPDAPGGIDTNQAINWFVAALLGFGLHEAAYMSEIIRSGFLSVDRGQREASDALGMTPGKTFRRILIPQAMRIVVPPTVNQFVNLLKATSLVAFIAGQDLLSAVQTIYARNFQVIPLLVVASIWYLVLVTVISVLQGYLERWLDRGYGHMSARKRYKGKAAKPILDALVESDDQTEVKGNAY</sequence>
<dbReference type="NCBIfam" id="TIGR01726">
    <property type="entry name" value="HEQRo_perm_3TM"/>
    <property type="match status" value="1"/>
</dbReference>
<feature type="transmembrane region" description="Helical" evidence="8">
    <location>
        <begin position="29"/>
        <end position="47"/>
    </location>
</feature>
<feature type="transmembrane region" description="Helical" evidence="8">
    <location>
        <begin position="154"/>
        <end position="172"/>
    </location>
</feature>
<dbReference type="PROSITE" id="PS50928">
    <property type="entry name" value="ABC_TM1"/>
    <property type="match status" value="1"/>
</dbReference>
<comment type="caution">
    <text evidence="10">The sequence shown here is derived from an EMBL/GenBank/DDBJ whole genome shotgun (WGS) entry which is preliminary data.</text>
</comment>
<evidence type="ECO:0000256" key="1">
    <source>
        <dbReference type="ARBA" id="ARBA00004651"/>
    </source>
</evidence>
<feature type="domain" description="ABC transmembrane type-1" evidence="9">
    <location>
        <begin position="70"/>
        <end position="277"/>
    </location>
</feature>
<gene>
    <name evidence="10" type="ORF">H9830_01685</name>
</gene>
<name>A0A9D1YSL6_9MICO</name>
<evidence type="ECO:0000256" key="7">
    <source>
        <dbReference type="ARBA" id="ARBA00023136"/>
    </source>
</evidence>
<reference evidence="10" key="1">
    <citation type="journal article" date="2021" name="PeerJ">
        <title>Extensive microbial diversity within the chicken gut microbiome revealed by metagenomics and culture.</title>
        <authorList>
            <person name="Gilroy R."/>
            <person name="Ravi A."/>
            <person name="Getino M."/>
            <person name="Pursley I."/>
            <person name="Horton D.L."/>
            <person name="Alikhan N.F."/>
            <person name="Baker D."/>
            <person name="Gharbi K."/>
            <person name="Hall N."/>
            <person name="Watson M."/>
            <person name="Adriaenssens E.M."/>
            <person name="Foster-Nyarko E."/>
            <person name="Jarju S."/>
            <person name="Secka A."/>
            <person name="Antonio M."/>
            <person name="Oren A."/>
            <person name="Chaudhuri R.R."/>
            <person name="La Ragione R."/>
            <person name="Hildebrand F."/>
            <person name="Pallen M.J."/>
        </authorList>
    </citation>
    <scope>NUCLEOTIDE SEQUENCE</scope>
    <source>
        <strain evidence="10">ChiGjej1B1-98</strain>
    </source>
</reference>
<dbReference type="InterPro" id="IPR000515">
    <property type="entry name" value="MetI-like"/>
</dbReference>
<protein>
    <submittedName>
        <fullName evidence="10">Amino acid ABC transporter permease</fullName>
    </submittedName>
</protein>
<evidence type="ECO:0000256" key="6">
    <source>
        <dbReference type="ARBA" id="ARBA00022989"/>
    </source>
</evidence>
<keyword evidence="4 8" id="KW-0812">Transmembrane</keyword>
<evidence type="ECO:0000256" key="8">
    <source>
        <dbReference type="RuleBase" id="RU363032"/>
    </source>
</evidence>
<dbReference type="GO" id="GO:0006865">
    <property type="term" value="P:amino acid transport"/>
    <property type="evidence" value="ECO:0007669"/>
    <property type="project" value="UniProtKB-KW"/>
</dbReference>
<organism evidence="10 11">
    <name type="scientific">Candidatus Agrococcus pullicola</name>
    <dbReference type="NCBI Taxonomy" id="2838429"/>
    <lineage>
        <taxon>Bacteria</taxon>
        <taxon>Bacillati</taxon>
        <taxon>Actinomycetota</taxon>
        <taxon>Actinomycetes</taxon>
        <taxon>Micrococcales</taxon>
        <taxon>Microbacteriaceae</taxon>
        <taxon>Agrococcus</taxon>
    </lineage>
</organism>
<comment type="subcellular location">
    <subcellularLocation>
        <location evidence="1 8">Cell membrane</location>
        <topology evidence="1 8">Multi-pass membrane protein</topology>
    </subcellularLocation>
</comment>
<evidence type="ECO:0000313" key="10">
    <source>
        <dbReference type="EMBL" id="HIY64972.1"/>
    </source>
</evidence>
<dbReference type="CDD" id="cd06261">
    <property type="entry name" value="TM_PBP2"/>
    <property type="match status" value="1"/>
</dbReference>
<feature type="transmembrane region" description="Helical" evidence="8">
    <location>
        <begin position="255"/>
        <end position="276"/>
    </location>
</feature>
<dbReference type="GO" id="GO:0043190">
    <property type="term" value="C:ATP-binding cassette (ABC) transporter complex"/>
    <property type="evidence" value="ECO:0007669"/>
    <property type="project" value="InterPro"/>
</dbReference>
<dbReference type="InterPro" id="IPR043429">
    <property type="entry name" value="ArtM/GltK/GlnP/TcyL/YhdX-like"/>
</dbReference>
<evidence type="ECO:0000256" key="3">
    <source>
        <dbReference type="ARBA" id="ARBA00022475"/>
    </source>
</evidence>
<keyword evidence="3" id="KW-1003">Cell membrane</keyword>
<keyword evidence="5" id="KW-0029">Amino-acid transport</keyword>